<name>A0A9P6XYQ5_RHIOR</name>
<dbReference type="Pfam" id="PF00852">
    <property type="entry name" value="Glyco_transf_10"/>
    <property type="match status" value="1"/>
</dbReference>
<evidence type="ECO:0000259" key="13">
    <source>
        <dbReference type="Pfam" id="PF00852"/>
    </source>
</evidence>
<comment type="pathway">
    <text evidence="2">Protein modification; protein glycosylation.</text>
</comment>
<dbReference type="AlphaFoldDB" id="A0A9P6XYQ5"/>
<evidence type="ECO:0000256" key="2">
    <source>
        <dbReference type="ARBA" id="ARBA00004922"/>
    </source>
</evidence>
<dbReference type="GO" id="GO:0032580">
    <property type="term" value="C:Golgi cisterna membrane"/>
    <property type="evidence" value="ECO:0007669"/>
    <property type="project" value="UniProtKB-SubCell"/>
</dbReference>
<organism evidence="14 15">
    <name type="scientific">Rhizopus oryzae</name>
    <name type="common">Mucormycosis agent</name>
    <name type="synonym">Rhizopus arrhizus var. delemar</name>
    <dbReference type="NCBI Taxonomy" id="64495"/>
    <lineage>
        <taxon>Eukaryota</taxon>
        <taxon>Fungi</taxon>
        <taxon>Fungi incertae sedis</taxon>
        <taxon>Mucoromycota</taxon>
        <taxon>Mucoromycotina</taxon>
        <taxon>Mucoromycetes</taxon>
        <taxon>Mucorales</taxon>
        <taxon>Mucorineae</taxon>
        <taxon>Rhizopodaceae</taxon>
        <taxon>Rhizopus</taxon>
    </lineage>
</organism>
<protein>
    <recommendedName>
        <fullName evidence="12">Fucosyltransferase</fullName>
        <ecNumber evidence="12">2.4.1.-</ecNumber>
    </recommendedName>
</protein>
<dbReference type="OrthoDB" id="427096at2759"/>
<evidence type="ECO:0000256" key="12">
    <source>
        <dbReference type="RuleBase" id="RU003832"/>
    </source>
</evidence>
<dbReference type="InterPro" id="IPR038577">
    <property type="entry name" value="GT10-like_C_sf"/>
</dbReference>
<dbReference type="EMBL" id="JAANIT010002953">
    <property type="protein sequence ID" value="KAG1535091.1"/>
    <property type="molecule type" value="Genomic_DNA"/>
</dbReference>
<comment type="caution">
    <text evidence="14">The sequence shown here is derived from an EMBL/GenBank/DDBJ whole genome shotgun (WGS) entry which is preliminary data.</text>
</comment>
<evidence type="ECO:0000256" key="10">
    <source>
        <dbReference type="ARBA" id="ARBA00023180"/>
    </source>
</evidence>
<keyword evidence="10" id="KW-0325">Glycoprotein</keyword>
<dbReference type="PANTHER" id="PTHR11929:SF194">
    <property type="entry name" value="ALPHA-(1,3)-FUCOSYLTRANSFERASE 10"/>
    <property type="match status" value="1"/>
</dbReference>
<evidence type="ECO:0000256" key="5">
    <source>
        <dbReference type="ARBA" id="ARBA00022679"/>
    </source>
</evidence>
<evidence type="ECO:0000256" key="8">
    <source>
        <dbReference type="ARBA" id="ARBA00022989"/>
    </source>
</evidence>
<evidence type="ECO:0000256" key="11">
    <source>
        <dbReference type="ARBA" id="ARBA00037847"/>
    </source>
</evidence>
<evidence type="ECO:0000256" key="9">
    <source>
        <dbReference type="ARBA" id="ARBA00023136"/>
    </source>
</evidence>
<feature type="domain" description="Fucosyltransferase C-terminal" evidence="13">
    <location>
        <begin position="148"/>
        <end position="322"/>
    </location>
</feature>
<gene>
    <name evidence="14" type="ORF">G6F51_011725</name>
</gene>
<reference evidence="14" key="1">
    <citation type="journal article" date="2020" name="Microb. Genom.">
        <title>Genetic diversity of clinical and environmental Mucorales isolates obtained from an investigation of mucormycosis cases among solid organ transplant recipients.</title>
        <authorList>
            <person name="Nguyen M.H."/>
            <person name="Kaul D."/>
            <person name="Muto C."/>
            <person name="Cheng S.J."/>
            <person name="Richter R.A."/>
            <person name="Bruno V.M."/>
            <person name="Liu G."/>
            <person name="Beyhan S."/>
            <person name="Sundermann A.J."/>
            <person name="Mounaud S."/>
            <person name="Pasculle A.W."/>
            <person name="Nierman W.C."/>
            <person name="Driscoll E."/>
            <person name="Cumbie R."/>
            <person name="Clancy C.J."/>
            <person name="Dupont C.L."/>
        </authorList>
    </citation>
    <scope>NUCLEOTIDE SEQUENCE</scope>
    <source>
        <strain evidence="14">GL16</strain>
    </source>
</reference>
<dbReference type="InterPro" id="IPR001503">
    <property type="entry name" value="Glyco_trans_10"/>
</dbReference>
<evidence type="ECO:0000256" key="4">
    <source>
        <dbReference type="ARBA" id="ARBA00022676"/>
    </source>
</evidence>
<dbReference type="Proteomes" id="UP000717996">
    <property type="component" value="Unassembled WGS sequence"/>
</dbReference>
<dbReference type="FunFam" id="3.40.50.11660:FF:000002">
    <property type="entry name" value="Alpha-(1,3)-fucosyltransferase"/>
    <property type="match status" value="1"/>
</dbReference>
<proteinExistence type="inferred from homology"/>
<dbReference type="InterPro" id="IPR055270">
    <property type="entry name" value="Glyco_tran_10_C"/>
</dbReference>
<keyword evidence="9 12" id="KW-0472">Membrane</keyword>
<comment type="similarity">
    <text evidence="3 12">Belongs to the glycosyltransferase 10 family.</text>
</comment>
<keyword evidence="5 12" id="KW-0808">Transferase</keyword>
<dbReference type="PANTHER" id="PTHR11929">
    <property type="entry name" value="ALPHA- 1,3 -FUCOSYLTRANSFERASE"/>
    <property type="match status" value="1"/>
</dbReference>
<keyword evidence="7" id="KW-0735">Signal-anchor</keyword>
<accession>A0A9P6XYQ5</accession>
<keyword evidence="8 12" id="KW-1133">Transmembrane helix</keyword>
<dbReference type="SUPFAM" id="SSF53756">
    <property type="entry name" value="UDP-Glycosyltransferase/glycogen phosphorylase"/>
    <property type="match status" value="1"/>
</dbReference>
<evidence type="ECO:0000256" key="7">
    <source>
        <dbReference type="ARBA" id="ARBA00022968"/>
    </source>
</evidence>
<evidence type="ECO:0000256" key="1">
    <source>
        <dbReference type="ARBA" id="ARBA00004606"/>
    </source>
</evidence>
<keyword evidence="12" id="KW-0333">Golgi apparatus</keyword>
<evidence type="ECO:0000313" key="15">
    <source>
        <dbReference type="Proteomes" id="UP000717996"/>
    </source>
</evidence>
<dbReference type="Gene3D" id="3.40.50.11660">
    <property type="entry name" value="Glycosyl transferase family 10, C-terminal domain"/>
    <property type="match status" value="1"/>
</dbReference>
<evidence type="ECO:0000256" key="3">
    <source>
        <dbReference type="ARBA" id="ARBA00008919"/>
    </source>
</evidence>
<sequence>MSIALPPVKLIYYTRWFGDTKFDQDDHRGRDCPIPKEYSIDMSQIPEGASWCTLTSSTENWEEASGLIFHAADISYAEFPRPVDNQPRILETLESPVTAPFRANPEQMKKYDYLASYHFKSTFLFTYFSPSIMDVVNRPLPKDFIETKRKGAPILWIARNCMATSGRQKYVAELMKHIDVHSYGDCNNNIKFPDDKSRLELMAEYKFYLAIENANCEDYATEKLYDTFMMSAVPIVDGPSSYRGYLPTNRSVIYMDAYPDPKDLADYIDYLDKNDTAYLEYLSFRRDAVNLAAKDRLEPAFIDQWGDALEHKKRSDYCSICRGVLPWWQARHASNTTYEDKSERFLADQSCQPAGKWDYITQGRPYTPSWKPRPQDEFTRPQLSQPVEEVQQQIIETIEGSNRNIALLANVLFLCFILVFVVFLRRPKKNKQEHVYV</sequence>
<feature type="transmembrane region" description="Helical" evidence="12">
    <location>
        <begin position="405"/>
        <end position="424"/>
    </location>
</feature>
<keyword evidence="6 12" id="KW-0812">Transmembrane</keyword>
<dbReference type="GO" id="GO:0046920">
    <property type="term" value="F:alpha-(1-&gt;3)-fucosyltransferase activity"/>
    <property type="evidence" value="ECO:0007669"/>
    <property type="project" value="TreeGrafter"/>
</dbReference>
<evidence type="ECO:0000256" key="6">
    <source>
        <dbReference type="ARBA" id="ARBA00022692"/>
    </source>
</evidence>
<dbReference type="EC" id="2.4.1.-" evidence="12"/>
<keyword evidence="4 12" id="KW-0328">Glycosyltransferase</keyword>
<evidence type="ECO:0000313" key="14">
    <source>
        <dbReference type="EMBL" id="KAG1535091.1"/>
    </source>
</evidence>
<comment type="subcellular location">
    <subcellularLocation>
        <location evidence="11">Endomembrane system</location>
        <topology evidence="11">Single-pass membrane protein</topology>
    </subcellularLocation>
    <subcellularLocation>
        <location evidence="12">Golgi apparatus</location>
        <location evidence="12">Golgi stack membrane</location>
        <topology evidence="12">Single-pass type II membrane protein</topology>
    </subcellularLocation>
    <subcellularLocation>
        <location evidence="1">Membrane</location>
        <topology evidence="1">Single-pass type II membrane protein</topology>
    </subcellularLocation>
</comment>